<dbReference type="RefSeq" id="WP_108911377.1">
    <property type="nucleotide sequence ID" value="NZ_CP021886.1"/>
</dbReference>
<protein>
    <submittedName>
        <fullName evidence="1">Uncharacterized protein</fullName>
    </submittedName>
</protein>
<proteinExistence type="predicted"/>
<gene>
    <name evidence="1" type="ORF">CDV25_07200</name>
</gene>
<dbReference type="AlphaFoldDB" id="A0A2U8FEL6"/>
<organism evidence="1 2">
    <name type="scientific">Helicobacter apodemus</name>
    <dbReference type="NCBI Taxonomy" id="135569"/>
    <lineage>
        <taxon>Bacteria</taxon>
        <taxon>Pseudomonadati</taxon>
        <taxon>Campylobacterota</taxon>
        <taxon>Epsilonproteobacteria</taxon>
        <taxon>Campylobacterales</taxon>
        <taxon>Helicobacteraceae</taxon>
        <taxon>Helicobacter</taxon>
    </lineage>
</organism>
<sequence length="60" mass="6931">MLLNFDGVMIPNFFIKHCKDAILSLNSITTQRLDSNKDCLLFLSKEVSKKIQEKQESIMI</sequence>
<evidence type="ECO:0000313" key="1">
    <source>
        <dbReference type="EMBL" id="AWI34574.1"/>
    </source>
</evidence>
<dbReference type="KEGG" id="had:CDV25_07200"/>
<dbReference type="EMBL" id="CP021886">
    <property type="protein sequence ID" value="AWI34574.1"/>
    <property type="molecule type" value="Genomic_DNA"/>
</dbReference>
<name>A0A2U8FEL6_9HELI</name>
<evidence type="ECO:0000313" key="2">
    <source>
        <dbReference type="Proteomes" id="UP000244890"/>
    </source>
</evidence>
<accession>A0A2U8FEL6</accession>
<reference evidence="1 2" key="1">
    <citation type="submission" date="2017-06" db="EMBL/GenBank/DDBJ databases">
        <title>Complete genome of Helicobacter apodemus.</title>
        <authorList>
            <person name="Cho S."/>
        </authorList>
    </citation>
    <scope>NUCLEOTIDE SEQUENCE [LARGE SCALE GENOMIC DNA]</scope>
    <source>
        <strain evidence="2">SNUVETPUB-15-01</strain>
    </source>
</reference>
<dbReference type="Proteomes" id="UP000244890">
    <property type="component" value="Chromosome"/>
</dbReference>